<evidence type="ECO:0000256" key="7">
    <source>
        <dbReference type="SAM" id="Phobius"/>
    </source>
</evidence>
<dbReference type="PANTHER" id="PTHR30487:SF0">
    <property type="entry name" value="PREPILIN LEADER PEPTIDASE_N-METHYLTRANSFERASE-RELATED"/>
    <property type="match status" value="1"/>
</dbReference>
<feature type="transmembrane region" description="Helical" evidence="7">
    <location>
        <begin position="146"/>
        <end position="165"/>
    </location>
</feature>
<dbReference type="PANTHER" id="PTHR30487">
    <property type="entry name" value="TYPE 4 PREPILIN-LIKE PROTEINS LEADER PEPTIDE-PROCESSING ENZYME"/>
    <property type="match status" value="1"/>
</dbReference>
<dbReference type="Proteomes" id="UP000050326">
    <property type="component" value="Unassembled WGS sequence"/>
</dbReference>
<name>A0A0N8NTR3_9CLOT</name>
<dbReference type="OrthoDB" id="9789291at2"/>
<feature type="transmembrane region" description="Helical" evidence="7">
    <location>
        <begin position="221"/>
        <end position="240"/>
    </location>
</feature>
<evidence type="ECO:0000256" key="1">
    <source>
        <dbReference type="ARBA" id="ARBA00004651"/>
    </source>
</evidence>
<evidence type="ECO:0000256" key="2">
    <source>
        <dbReference type="ARBA" id="ARBA00005801"/>
    </source>
</evidence>
<feature type="domain" description="Prepilin peptidase A24 N-terminal" evidence="9">
    <location>
        <begin position="7"/>
        <end position="89"/>
    </location>
</feature>
<dbReference type="GO" id="GO:0005886">
    <property type="term" value="C:plasma membrane"/>
    <property type="evidence" value="ECO:0007669"/>
    <property type="project" value="UniProtKB-SubCell"/>
</dbReference>
<dbReference type="InterPro" id="IPR010627">
    <property type="entry name" value="Prepilin_pept_A24_N"/>
</dbReference>
<dbReference type="Gene3D" id="1.20.120.1220">
    <property type="match status" value="1"/>
</dbReference>
<reference evidence="10 11" key="1">
    <citation type="submission" date="2015-09" db="EMBL/GenBank/DDBJ databases">
        <title>Genome sequence of Oxobacter pfennigii DSM 3222.</title>
        <authorList>
            <person name="Poehlein A."/>
            <person name="Bengelsdorf F.R."/>
            <person name="Schiel-Bengelsdorf B."/>
            <person name="Duerre P."/>
            <person name="Daniel R."/>
        </authorList>
    </citation>
    <scope>NUCLEOTIDE SEQUENCE [LARGE SCALE GENOMIC DNA]</scope>
    <source>
        <strain evidence="10 11">DSM 3222</strain>
    </source>
</reference>
<keyword evidence="3" id="KW-1003">Cell membrane</keyword>
<evidence type="ECO:0000259" key="9">
    <source>
        <dbReference type="Pfam" id="PF06750"/>
    </source>
</evidence>
<evidence type="ECO:0000313" key="11">
    <source>
        <dbReference type="Proteomes" id="UP000050326"/>
    </source>
</evidence>
<evidence type="ECO:0000259" key="8">
    <source>
        <dbReference type="Pfam" id="PF01478"/>
    </source>
</evidence>
<proteinExistence type="inferred from homology"/>
<dbReference type="STRING" id="36849.OXPF_07850"/>
<comment type="subcellular location">
    <subcellularLocation>
        <location evidence="1">Cell membrane</location>
        <topology evidence="1">Multi-pass membrane protein</topology>
    </subcellularLocation>
</comment>
<evidence type="ECO:0000313" key="10">
    <source>
        <dbReference type="EMBL" id="KPU45552.1"/>
    </source>
</evidence>
<accession>A0A0N8NTR3</accession>
<keyword evidence="4 7" id="KW-0812">Transmembrane</keyword>
<keyword evidence="11" id="KW-1185">Reference proteome</keyword>
<dbReference type="Pfam" id="PF01478">
    <property type="entry name" value="Peptidase_A24"/>
    <property type="match status" value="1"/>
</dbReference>
<evidence type="ECO:0000256" key="3">
    <source>
        <dbReference type="ARBA" id="ARBA00022475"/>
    </source>
</evidence>
<protein>
    <submittedName>
        <fullName evidence="10">Type 4 prepilin-like proteins leader peptide-processing enzyme</fullName>
    </submittedName>
</protein>
<evidence type="ECO:0000256" key="6">
    <source>
        <dbReference type="ARBA" id="ARBA00023136"/>
    </source>
</evidence>
<dbReference type="Pfam" id="PF06750">
    <property type="entry name" value="A24_N_bact"/>
    <property type="match status" value="1"/>
</dbReference>
<feature type="transmembrane region" description="Helical" evidence="7">
    <location>
        <begin position="192"/>
        <end position="209"/>
    </location>
</feature>
<comment type="caution">
    <text evidence="10">The sequence shown here is derived from an EMBL/GenBank/DDBJ whole genome shotgun (WGS) entry which is preliminary data.</text>
</comment>
<dbReference type="EMBL" id="LKET01000021">
    <property type="protein sequence ID" value="KPU45552.1"/>
    <property type="molecule type" value="Genomic_DNA"/>
</dbReference>
<evidence type="ECO:0000256" key="5">
    <source>
        <dbReference type="ARBA" id="ARBA00022989"/>
    </source>
</evidence>
<organism evidence="10 11">
    <name type="scientific">Oxobacter pfennigii</name>
    <dbReference type="NCBI Taxonomy" id="36849"/>
    <lineage>
        <taxon>Bacteria</taxon>
        <taxon>Bacillati</taxon>
        <taxon>Bacillota</taxon>
        <taxon>Clostridia</taxon>
        <taxon>Eubacteriales</taxon>
        <taxon>Clostridiaceae</taxon>
        <taxon>Oxobacter</taxon>
    </lineage>
</organism>
<feature type="transmembrane region" description="Helical" evidence="7">
    <location>
        <begin position="94"/>
        <end position="112"/>
    </location>
</feature>
<keyword evidence="5 7" id="KW-1133">Transmembrane helix</keyword>
<dbReference type="AlphaFoldDB" id="A0A0N8NTR3"/>
<comment type="similarity">
    <text evidence="2">Belongs to the peptidase A24 family.</text>
</comment>
<dbReference type="InterPro" id="IPR050882">
    <property type="entry name" value="Prepilin_peptidase/N-MTase"/>
</dbReference>
<gene>
    <name evidence="10" type="primary">comC_1</name>
    <name evidence="10" type="ORF">OXPF_07850</name>
</gene>
<feature type="transmembrane region" description="Helical" evidence="7">
    <location>
        <begin position="119"/>
        <end position="140"/>
    </location>
</feature>
<feature type="transmembrane region" description="Helical" evidence="7">
    <location>
        <begin position="6"/>
        <end position="23"/>
    </location>
</feature>
<dbReference type="GO" id="GO:0004190">
    <property type="term" value="F:aspartic-type endopeptidase activity"/>
    <property type="evidence" value="ECO:0007669"/>
    <property type="project" value="InterPro"/>
</dbReference>
<evidence type="ECO:0000256" key="4">
    <source>
        <dbReference type="ARBA" id="ARBA00022692"/>
    </source>
</evidence>
<dbReference type="GO" id="GO:0006465">
    <property type="term" value="P:signal peptide processing"/>
    <property type="evidence" value="ECO:0007669"/>
    <property type="project" value="TreeGrafter"/>
</dbReference>
<dbReference type="InterPro" id="IPR000045">
    <property type="entry name" value="Prepilin_IV_endopep_pep"/>
</dbReference>
<dbReference type="RefSeq" id="WP_054873898.1">
    <property type="nucleotide sequence ID" value="NZ_LKET01000021.1"/>
</dbReference>
<dbReference type="PATRIC" id="fig|36849.3.peg.839"/>
<feature type="domain" description="Prepilin type IV endopeptidase peptidase" evidence="8">
    <location>
        <begin position="101"/>
        <end position="205"/>
    </location>
</feature>
<keyword evidence="6 7" id="KW-0472">Membrane</keyword>
<sequence>MKAIIFILGLVMGSFLNVCIYRIPKGESISYPPSHCSACNVRIKWYDLFPVVSYLILKGRCRRCHEKISIRYPVIELLNAAVYLLLYINYGYSLLFLKYAILASLMIVIGFIDLDTMDVYLKTVIFGVISGIIFVIIGYFTGDAVLSYILGAVTGYTAIALIILLTRGMGWGDAEICIVSGLYLGLRLVPVMLFIAVILGGLIGILLVITKIRSRKDMIPFGPFISVATLITAIYGHRLLDLYLGVP</sequence>